<accession>A0A2H0UJ50</accession>
<sequence>PEADENEIEECRQGVFNVIVDWMSDGEYGFSYDTENPLSVCGSLDQNMQYACYYEISQKLDAVSDYDPREILSVAKKIGDENIQKAVFGTGIAGIMQQTILDGEWKDVVLSVCLDLESPFDEYCTSSVVHGLFEHGPPLREYEEPLLLCRNEFSDNDILRSICYKSVAIRLKRFYDDKKVSDICSQIPQEYRELC</sequence>
<evidence type="ECO:0000313" key="2">
    <source>
        <dbReference type="Proteomes" id="UP000230706"/>
    </source>
</evidence>
<organism evidence="1 2">
    <name type="scientific">Candidatus Kaiserbacteria bacterium CG10_big_fil_rev_8_21_14_0_10_43_70</name>
    <dbReference type="NCBI Taxonomy" id="1974605"/>
    <lineage>
        <taxon>Bacteria</taxon>
        <taxon>Candidatus Kaiseribacteriota</taxon>
    </lineage>
</organism>
<protein>
    <submittedName>
        <fullName evidence="1">Uncharacterized protein</fullName>
    </submittedName>
</protein>
<evidence type="ECO:0000313" key="1">
    <source>
        <dbReference type="EMBL" id="PIR86428.1"/>
    </source>
</evidence>
<dbReference type="AlphaFoldDB" id="A0A2H0UJ50"/>
<reference evidence="2" key="1">
    <citation type="submission" date="2017-09" db="EMBL/GenBank/DDBJ databases">
        <title>Depth-based differentiation of microbial function through sediment-hosted aquifers and enrichment of novel symbionts in the deep terrestrial subsurface.</title>
        <authorList>
            <person name="Probst A.J."/>
            <person name="Ladd B."/>
            <person name="Jarett J.K."/>
            <person name="Geller-Mcgrath D.E."/>
            <person name="Sieber C.M.K."/>
            <person name="Emerson J.B."/>
            <person name="Anantharaman K."/>
            <person name="Thomas B.C."/>
            <person name="Malmstrom R."/>
            <person name="Stieglmeier M."/>
            <person name="Klingl A."/>
            <person name="Woyke T."/>
            <person name="Ryan C.M."/>
            <person name="Banfield J.F."/>
        </authorList>
    </citation>
    <scope>NUCLEOTIDE SEQUENCE [LARGE SCALE GENOMIC DNA]</scope>
</reference>
<dbReference type="EMBL" id="PFBF01000019">
    <property type="protein sequence ID" value="PIR86428.1"/>
    <property type="molecule type" value="Genomic_DNA"/>
</dbReference>
<comment type="caution">
    <text evidence="1">The sequence shown here is derived from an EMBL/GenBank/DDBJ whole genome shotgun (WGS) entry which is preliminary data.</text>
</comment>
<proteinExistence type="predicted"/>
<dbReference type="Proteomes" id="UP000230706">
    <property type="component" value="Unassembled WGS sequence"/>
</dbReference>
<feature type="non-terminal residue" evidence="1">
    <location>
        <position position="1"/>
    </location>
</feature>
<name>A0A2H0UJ50_9BACT</name>
<gene>
    <name evidence="1" type="ORF">COU13_00995</name>
</gene>